<dbReference type="EMBL" id="UINC01038506">
    <property type="protein sequence ID" value="SVB35611.1"/>
    <property type="molecule type" value="Genomic_DNA"/>
</dbReference>
<proteinExistence type="predicted"/>
<sequence length="97" mass="11289">FYTEPKSEDAWREALRKFGRNPKNHKELEDPTFVQLYDLKADPGETNNLAKTHFGKVKKMIKAYSKIVEDGRTTPGPKLSNDRPLKIFRPPGFVWKK</sequence>
<reference evidence="1" key="1">
    <citation type="submission" date="2018-05" db="EMBL/GenBank/DDBJ databases">
        <authorList>
            <person name="Lanie J.A."/>
            <person name="Ng W.-L."/>
            <person name="Kazmierczak K.M."/>
            <person name="Andrzejewski T.M."/>
            <person name="Davidsen T.M."/>
            <person name="Wayne K.J."/>
            <person name="Tettelin H."/>
            <person name="Glass J.I."/>
            <person name="Rusch D."/>
            <person name="Podicherti R."/>
            <person name="Tsui H.-C.T."/>
            <person name="Winkler M.E."/>
        </authorList>
    </citation>
    <scope>NUCLEOTIDE SEQUENCE</scope>
</reference>
<dbReference type="InterPro" id="IPR017850">
    <property type="entry name" value="Alkaline_phosphatase_core_sf"/>
</dbReference>
<dbReference type="Gene3D" id="3.30.1120.10">
    <property type="match status" value="1"/>
</dbReference>
<organism evidence="1">
    <name type="scientific">marine metagenome</name>
    <dbReference type="NCBI Taxonomy" id="408172"/>
    <lineage>
        <taxon>unclassified sequences</taxon>
        <taxon>metagenomes</taxon>
        <taxon>ecological metagenomes</taxon>
    </lineage>
</organism>
<dbReference type="SUPFAM" id="SSF53649">
    <property type="entry name" value="Alkaline phosphatase-like"/>
    <property type="match status" value="1"/>
</dbReference>
<feature type="non-terminal residue" evidence="1">
    <location>
        <position position="1"/>
    </location>
</feature>
<protein>
    <submittedName>
        <fullName evidence="1">Uncharacterized protein</fullName>
    </submittedName>
</protein>
<evidence type="ECO:0000313" key="1">
    <source>
        <dbReference type="EMBL" id="SVB35611.1"/>
    </source>
</evidence>
<dbReference type="AlphaFoldDB" id="A0A382DD63"/>
<name>A0A382DD63_9ZZZZ</name>
<gene>
    <name evidence="1" type="ORF">METZ01_LOCUS188465</name>
</gene>
<accession>A0A382DD63</accession>